<dbReference type="Gene3D" id="1.10.10.10">
    <property type="entry name" value="Winged helix-like DNA-binding domain superfamily/Winged helix DNA-binding domain"/>
    <property type="match status" value="1"/>
</dbReference>
<dbReference type="Gene3D" id="1.20.120.530">
    <property type="entry name" value="GntR ligand-binding domain-like"/>
    <property type="match status" value="1"/>
</dbReference>
<dbReference type="GO" id="GO:0003700">
    <property type="term" value="F:DNA-binding transcription factor activity"/>
    <property type="evidence" value="ECO:0007669"/>
    <property type="project" value="InterPro"/>
</dbReference>
<evidence type="ECO:0000259" key="4">
    <source>
        <dbReference type="PROSITE" id="PS50949"/>
    </source>
</evidence>
<dbReference type="SMART" id="SM00345">
    <property type="entry name" value="HTH_GNTR"/>
    <property type="match status" value="1"/>
</dbReference>
<dbReference type="CDD" id="cd07377">
    <property type="entry name" value="WHTH_GntR"/>
    <property type="match status" value="1"/>
</dbReference>
<dbReference type="PANTHER" id="PTHR43537">
    <property type="entry name" value="TRANSCRIPTIONAL REGULATOR, GNTR FAMILY"/>
    <property type="match status" value="1"/>
</dbReference>
<dbReference type="GO" id="GO:0003677">
    <property type="term" value="F:DNA binding"/>
    <property type="evidence" value="ECO:0007669"/>
    <property type="project" value="UniProtKB-KW"/>
</dbReference>
<dbReference type="PANTHER" id="PTHR43537:SF5">
    <property type="entry name" value="UXU OPERON TRANSCRIPTIONAL REGULATOR"/>
    <property type="match status" value="1"/>
</dbReference>
<dbReference type="Proteomes" id="UP000425960">
    <property type="component" value="Chromosome"/>
</dbReference>
<keyword evidence="2" id="KW-0238">DNA-binding</keyword>
<keyword evidence="3" id="KW-0804">Transcription</keyword>
<dbReference type="EMBL" id="AP021876">
    <property type="protein sequence ID" value="BBO80414.1"/>
    <property type="molecule type" value="Genomic_DNA"/>
</dbReference>
<dbReference type="InterPro" id="IPR011711">
    <property type="entry name" value="GntR_C"/>
</dbReference>
<dbReference type="SMART" id="SM00895">
    <property type="entry name" value="FCD"/>
    <property type="match status" value="1"/>
</dbReference>
<dbReference type="KEGG" id="dov:DSCO28_09800"/>
<proteinExistence type="predicted"/>
<protein>
    <submittedName>
        <fullName evidence="5">GntR family transcriptional regulator</fullName>
    </submittedName>
</protein>
<dbReference type="AlphaFoldDB" id="A0A5K7ZGF1"/>
<evidence type="ECO:0000256" key="3">
    <source>
        <dbReference type="ARBA" id="ARBA00023163"/>
    </source>
</evidence>
<name>A0A5K7ZGF1_9BACT</name>
<dbReference type="InterPro" id="IPR036388">
    <property type="entry name" value="WH-like_DNA-bd_sf"/>
</dbReference>
<dbReference type="InterPro" id="IPR008920">
    <property type="entry name" value="TF_FadR/GntR_C"/>
</dbReference>
<sequence length="248" mass="27081">MAQLKGAILQGAYKEGDKLPSERELTNLFNVSRGVVREAIRGLQVSGYVKIKQGPLGGAFVKENSAGLLEMGVSDLYSSKKLSINEVGRVRQYIEPEIARLAALNVTDGYRKKLEIALEQEKQGFESNEDLMNKLTAVHFILAEMSGNIILKNILISLISLTHQIINELLTESLLTIHRIGEHDDVFMSVITGDPEAARKSMAFHSACFCDAFVQLEKATVEKATAANSVQASSFPSSPCPFNGPGKK</sequence>
<feature type="domain" description="HTH gntR-type" evidence="4">
    <location>
        <begin position="1"/>
        <end position="64"/>
    </location>
</feature>
<dbReference type="Pfam" id="PF00392">
    <property type="entry name" value="GntR"/>
    <property type="match status" value="1"/>
</dbReference>
<evidence type="ECO:0000313" key="5">
    <source>
        <dbReference type="EMBL" id="BBO80414.1"/>
    </source>
</evidence>
<organism evidence="5 6">
    <name type="scientific">Desulfosarcina ovata subsp. sediminis</name>
    <dbReference type="NCBI Taxonomy" id="885957"/>
    <lineage>
        <taxon>Bacteria</taxon>
        <taxon>Pseudomonadati</taxon>
        <taxon>Thermodesulfobacteriota</taxon>
        <taxon>Desulfobacteria</taxon>
        <taxon>Desulfobacterales</taxon>
        <taxon>Desulfosarcinaceae</taxon>
        <taxon>Desulfosarcina</taxon>
    </lineage>
</organism>
<dbReference type="SUPFAM" id="SSF48008">
    <property type="entry name" value="GntR ligand-binding domain-like"/>
    <property type="match status" value="1"/>
</dbReference>
<dbReference type="InterPro" id="IPR036390">
    <property type="entry name" value="WH_DNA-bd_sf"/>
</dbReference>
<accession>A0A5K7ZGF1</accession>
<evidence type="ECO:0000313" key="6">
    <source>
        <dbReference type="Proteomes" id="UP000425960"/>
    </source>
</evidence>
<dbReference type="InterPro" id="IPR000524">
    <property type="entry name" value="Tscrpt_reg_HTH_GntR"/>
</dbReference>
<reference evidence="5 6" key="1">
    <citation type="submission" date="2019-11" db="EMBL/GenBank/DDBJ databases">
        <title>Comparative genomics of hydrocarbon-degrading Desulfosarcina strains.</title>
        <authorList>
            <person name="Watanabe M."/>
            <person name="Kojima H."/>
            <person name="Fukui M."/>
        </authorList>
    </citation>
    <scope>NUCLEOTIDE SEQUENCE [LARGE SCALE GENOMIC DNA]</scope>
    <source>
        <strain evidence="5 6">28bB2T</strain>
    </source>
</reference>
<dbReference type="PRINTS" id="PR00035">
    <property type="entry name" value="HTHGNTR"/>
</dbReference>
<dbReference type="SUPFAM" id="SSF46785">
    <property type="entry name" value="Winged helix' DNA-binding domain"/>
    <property type="match status" value="1"/>
</dbReference>
<evidence type="ECO:0000256" key="1">
    <source>
        <dbReference type="ARBA" id="ARBA00023015"/>
    </source>
</evidence>
<gene>
    <name evidence="5" type="ORF">DSCO28_09800</name>
</gene>
<keyword evidence="1" id="KW-0805">Transcription regulation</keyword>
<evidence type="ECO:0000256" key="2">
    <source>
        <dbReference type="ARBA" id="ARBA00023125"/>
    </source>
</evidence>
<dbReference type="Pfam" id="PF07729">
    <property type="entry name" value="FCD"/>
    <property type="match status" value="1"/>
</dbReference>
<dbReference type="PROSITE" id="PS50949">
    <property type="entry name" value="HTH_GNTR"/>
    <property type="match status" value="1"/>
</dbReference>